<keyword evidence="3" id="KW-0963">Cytoplasm</keyword>
<evidence type="ECO:0000256" key="9">
    <source>
        <dbReference type="SAM" id="MobiDB-lite"/>
    </source>
</evidence>
<evidence type="ECO:0000256" key="7">
    <source>
        <dbReference type="ARBA" id="ARBA00023273"/>
    </source>
</evidence>
<dbReference type="GO" id="GO:0042995">
    <property type="term" value="C:cell projection"/>
    <property type="evidence" value="ECO:0007669"/>
    <property type="project" value="UniProtKB-SubCell"/>
</dbReference>
<dbReference type="SUPFAM" id="SSF56112">
    <property type="entry name" value="Protein kinase-like (PK-like)"/>
    <property type="match status" value="1"/>
</dbReference>
<evidence type="ECO:0000259" key="10">
    <source>
        <dbReference type="PROSITE" id="PS50011"/>
    </source>
</evidence>
<accession>A0A816GYY6</accession>
<protein>
    <recommendedName>
        <fullName evidence="10">Protein kinase domain-containing protein</fullName>
    </recommendedName>
</protein>
<proteinExistence type="predicted"/>
<dbReference type="Proteomes" id="UP000663828">
    <property type="component" value="Unassembled WGS sequence"/>
</dbReference>
<dbReference type="Pfam" id="PF00069">
    <property type="entry name" value="Pkinase"/>
    <property type="match status" value="1"/>
</dbReference>
<evidence type="ECO:0000256" key="1">
    <source>
        <dbReference type="ARBA" id="ARBA00004245"/>
    </source>
</evidence>
<feature type="region of interest" description="Disordered" evidence="9">
    <location>
        <begin position="1"/>
        <end position="56"/>
    </location>
</feature>
<keyword evidence="4" id="KW-0677">Repeat</keyword>
<keyword evidence="6" id="KW-0206">Cytoskeleton</keyword>
<dbReference type="GO" id="GO:0000146">
    <property type="term" value="F:microfilament motor activity"/>
    <property type="evidence" value="ECO:0007669"/>
    <property type="project" value="TreeGrafter"/>
</dbReference>
<dbReference type="InterPro" id="IPR017441">
    <property type="entry name" value="Protein_kinase_ATP_BS"/>
</dbReference>
<keyword evidence="8" id="KW-0547">Nucleotide-binding</keyword>
<evidence type="ECO:0000256" key="2">
    <source>
        <dbReference type="ARBA" id="ARBA00004316"/>
    </source>
</evidence>
<dbReference type="AlphaFoldDB" id="A0A816GYY6"/>
<dbReference type="InterPro" id="IPR000719">
    <property type="entry name" value="Prot_kinase_dom"/>
</dbReference>
<dbReference type="PANTHER" id="PTHR46256:SF3">
    <property type="entry name" value="MYOSIN MOTOR DOMAIN-CONTAINING PROTEIN"/>
    <property type="match status" value="1"/>
</dbReference>
<keyword evidence="5" id="KW-0009">Actin-binding</keyword>
<comment type="caution">
    <text evidence="11">The sequence shown here is derived from an EMBL/GenBank/DDBJ whole genome shotgun (WGS) entry which is preliminary data.</text>
</comment>
<dbReference type="GO" id="GO:0030832">
    <property type="term" value="P:regulation of actin filament length"/>
    <property type="evidence" value="ECO:0007669"/>
    <property type="project" value="TreeGrafter"/>
</dbReference>
<dbReference type="EMBL" id="CAJNOR010015069">
    <property type="protein sequence ID" value="CAF1681065.1"/>
    <property type="molecule type" value="Genomic_DNA"/>
</dbReference>
<keyword evidence="7" id="KW-0966">Cell projection</keyword>
<feature type="binding site" evidence="8">
    <location>
        <position position="100"/>
    </location>
    <ligand>
        <name>ATP</name>
        <dbReference type="ChEBI" id="CHEBI:30616"/>
    </ligand>
</feature>
<dbReference type="Gene3D" id="1.10.510.10">
    <property type="entry name" value="Transferase(Phosphotransferase) domain 1"/>
    <property type="match status" value="1"/>
</dbReference>
<dbReference type="InterPro" id="IPR011009">
    <property type="entry name" value="Kinase-like_dom_sf"/>
</dbReference>
<evidence type="ECO:0000256" key="6">
    <source>
        <dbReference type="ARBA" id="ARBA00023212"/>
    </source>
</evidence>
<reference evidence="11" key="1">
    <citation type="submission" date="2021-02" db="EMBL/GenBank/DDBJ databases">
        <authorList>
            <person name="Nowell W R."/>
        </authorList>
    </citation>
    <scope>NUCLEOTIDE SEQUENCE</scope>
</reference>
<keyword evidence="12" id="KW-1185">Reference proteome</keyword>
<evidence type="ECO:0000313" key="12">
    <source>
        <dbReference type="Proteomes" id="UP000663828"/>
    </source>
</evidence>
<organism evidence="11 12">
    <name type="scientific">Adineta ricciae</name>
    <name type="common">Rotifer</name>
    <dbReference type="NCBI Taxonomy" id="249248"/>
    <lineage>
        <taxon>Eukaryota</taxon>
        <taxon>Metazoa</taxon>
        <taxon>Spiralia</taxon>
        <taxon>Gnathifera</taxon>
        <taxon>Rotifera</taxon>
        <taxon>Eurotatoria</taxon>
        <taxon>Bdelloidea</taxon>
        <taxon>Adinetida</taxon>
        <taxon>Adinetidae</taxon>
        <taxon>Adineta</taxon>
    </lineage>
</organism>
<dbReference type="PROSITE" id="PS50011">
    <property type="entry name" value="PROTEIN_KINASE_DOM"/>
    <property type="match status" value="1"/>
</dbReference>
<evidence type="ECO:0000256" key="3">
    <source>
        <dbReference type="ARBA" id="ARBA00022490"/>
    </source>
</evidence>
<evidence type="ECO:0000313" key="11">
    <source>
        <dbReference type="EMBL" id="CAF1681065.1"/>
    </source>
</evidence>
<dbReference type="GO" id="GO:0003779">
    <property type="term" value="F:actin binding"/>
    <property type="evidence" value="ECO:0007669"/>
    <property type="project" value="UniProtKB-KW"/>
</dbReference>
<evidence type="ECO:0000256" key="8">
    <source>
        <dbReference type="PROSITE-ProRule" id="PRU10141"/>
    </source>
</evidence>
<dbReference type="PROSITE" id="PS00107">
    <property type="entry name" value="PROTEIN_KINASE_ATP"/>
    <property type="match status" value="1"/>
</dbReference>
<dbReference type="InterPro" id="IPR052409">
    <property type="entry name" value="Myosin-III_kinase_activity"/>
</dbReference>
<evidence type="ECO:0000256" key="4">
    <source>
        <dbReference type="ARBA" id="ARBA00022737"/>
    </source>
</evidence>
<dbReference type="GO" id="GO:0004674">
    <property type="term" value="F:protein serine/threonine kinase activity"/>
    <property type="evidence" value="ECO:0007669"/>
    <property type="project" value="TreeGrafter"/>
</dbReference>
<feature type="compositionally biased region" description="Pro residues" evidence="9">
    <location>
        <begin position="8"/>
        <end position="18"/>
    </location>
</feature>
<sequence length="228" mass="25489">MPHLLHHLPPPPPPPQPLPLAESFEPIPPIPPRTRSRPASQQQQAALTTPNHPKTNFLCLDDLPSPDREWQLFENIGDGTYGEVFRAKNIRHPDFNAAVKIMHPTNEVLEEIEQEYRVLLQLSTHENLCQFYGAYLKRAPAPPLPPPRTSITSPPAPMDKMSLLSIDTNSANSFANPSSTVQPDQLWLVMELCTSGSVTDLAKSMLKANQRLEESVIAYIIRETLKAL</sequence>
<feature type="domain" description="Protein kinase" evidence="10">
    <location>
        <begin position="70"/>
        <end position="228"/>
    </location>
</feature>
<name>A0A816GYY6_ADIRI</name>
<dbReference type="GO" id="GO:0005856">
    <property type="term" value="C:cytoskeleton"/>
    <property type="evidence" value="ECO:0007669"/>
    <property type="project" value="UniProtKB-SubCell"/>
</dbReference>
<feature type="compositionally biased region" description="Low complexity" evidence="9">
    <location>
        <begin position="37"/>
        <end position="46"/>
    </location>
</feature>
<dbReference type="Gene3D" id="3.30.200.20">
    <property type="entry name" value="Phosphorylase Kinase, domain 1"/>
    <property type="match status" value="1"/>
</dbReference>
<keyword evidence="8" id="KW-0067">ATP-binding</keyword>
<evidence type="ECO:0000256" key="5">
    <source>
        <dbReference type="ARBA" id="ARBA00023203"/>
    </source>
</evidence>
<comment type="subcellular location">
    <subcellularLocation>
        <location evidence="2">Cell projection</location>
    </subcellularLocation>
    <subcellularLocation>
        <location evidence="1">Cytoplasm</location>
        <location evidence="1">Cytoskeleton</location>
    </subcellularLocation>
</comment>
<gene>
    <name evidence="11" type="ORF">XAT740_LOCUS60566</name>
</gene>
<dbReference type="PANTHER" id="PTHR46256">
    <property type="entry name" value="AGAP011099-PA"/>
    <property type="match status" value="1"/>
</dbReference>
<feature type="non-terminal residue" evidence="11">
    <location>
        <position position="228"/>
    </location>
</feature>
<dbReference type="GO" id="GO:0005524">
    <property type="term" value="F:ATP binding"/>
    <property type="evidence" value="ECO:0007669"/>
    <property type="project" value="UniProtKB-UniRule"/>
</dbReference>